<dbReference type="EMBL" id="JAVKPH010000090">
    <property type="protein sequence ID" value="MDR5655497.1"/>
    <property type="molecule type" value="Genomic_DNA"/>
</dbReference>
<protein>
    <submittedName>
        <fullName evidence="2">Uncharacterized protein</fullName>
    </submittedName>
</protein>
<dbReference type="Proteomes" id="UP001247754">
    <property type="component" value="Unassembled WGS sequence"/>
</dbReference>
<comment type="caution">
    <text evidence="2">The sequence shown here is derived from an EMBL/GenBank/DDBJ whole genome shotgun (WGS) entry which is preliminary data.</text>
</comment>
<evidence type="ECO:0000313" key="2">
    <source>
        <dbReference type="EMBL" id="MDR5655497.1"/>
    </source>
</evidence>
<gene>
    <name evidence="2" type="ORF">RGD00_23105</name>
</gene>
<proteinExistence type="predicted"/>
<reference evidence="2 3" key="1">
    <citation type="submission" date="2023-09" db="EMBL/GenBank/DDBJ databases">
        <title>Xinfangfangia sedmenti sp. nov., isolated the sedment.</title>
        <authorList>
            <person name="Xu L."/>
        </authorList>
    </citation>
    <scope>NUCLEOTIDE SEQUENCE [LARGE SCALE GENOMIC DNA]</scope>
    <source>
        <strain evidence="2 3">LG-4</strain>
    </source>
</reference>
<feature type="region of interest" description="Disordered" evidence="1">
    <location>
        <begin position="204"/>
        <end position="274"/>
    </location>
</feature>
<feature type="region of interest" description="Disordered" evidence="1">
    <location>
        <begin position="316"/>
        <end position="352"/>
    </location>
</feature>
<accession>A0ABU1FF23</accession>
<keyword evidence="3" id="KW-1185">Reference proteome</keyword>
<sequence>MDRTLQPRGLCGGEQVQRMGAAVDDDEALRRVAEGGDQGGIVHRPAPYDPCAAQVAGQCGRIRRQFPSRKRQAALLQLAAVEGGLRRGAQHHRTAVMRRQPLDHPQRGHQQLAGQALRLVQHDHRPGDVVQLARARGAGGEQAFEQLHIGGDDDGGGPILHRQVQLFARLGPGPFGVDRGVVFQHHVVPEDVAKDLCRLVDDGSVGDRVDDPPMAVPRGMVERETHRGQRLAAPRGHREGEKPRRHGRPGAHPRQDFAPQPVQRARAAEPGHMSVEGRAQAGQQVGQRRPVARGAAAVEPVVERLGLAVVRIHEAGKHHPRQQRQVEPRRTGAQLCQHLGREGGRSRVARRR</sequence>
<organism evidence="2 3">
    <name type="scientific">Ruixingdingia sedimenti</name>
    <dbReference type="NCBI Taxonomy" id="3073604"/>
    <lineage>
        <taxon>Bacteria</taxon>
        <taxon>Pseudomonadati</taxon>
        <taxon>Pseudomonadota</taxon>
        <taxon>Alphaproteobacteria</taxon>
        <taxon>Rhodobacterales</taxon>
        <taxon>Paracoccaceae</taxon>
        <taxon>Ruixingdingia</taxon>
    </lineage>
</organism>
<evidence type="ECO:0000256" key="1">
    <source>
        <dbReference type="SAM" id="MobiDB-lite"/>
    </source>
</evidence>
<name>A0ABU1FF23_9RHOB</name>
<evidence type="ECO:0000313" key="3">
    <source>
        <dbReference type="Proteomes" id="UP001247754"/>
    </source>
</evidence>